<evidence type="ECO:0000313" key="3">
    <source>
        <dbReference type="EMBL" id="OWF50622.1"/>
    </source>
</evidence>
<protein>
    <recommendedName>
        <fullName evidence="2">NHR domain-containing protein</fullName>
    </recommendedName>
</protein>
<dbReference type="InterPro" id="IPR037962">
    <property type="entry name" value="Neuralized"/>
</dbReference>
<dbReference type="InterPro" id="IPR006573">
    <property type="entry name" value="NHR_dom"/>
</dbReference>
<keyword evidence="4" id="KW-1185">Reference proteome</keyword>
<evidence type="ECO:0000259" key="2">
    <source>
        <dbReference type="Pfam" id="PF07177"/>
    </source>
</evidence>
<dbReference type="Gene3D" id="2.60.120.920">
    <property type="match status" value="2"/>
</dbReference>
<dbReference type="Proteomes" id="UP000242188">
    <property type="component" value="Unassembled WGS sequence"/>
</dbReference>
<name>A0A210QPG4_MIZYE</name>
<dbReference type="Pfam" id="PF07177">
    <property type="entry name" value="Neuralized"/>
    <property type="match status" value="1"/>
</dbReference>
<proteinExistence type="predicted"/>
<dbReference type="PANTHER" id="PTHR12429">
    <property type="entry name" value="NEURALIZED"/>
    <property type="match status" value="1"/>
</dbReference>
<dbReference type="PANTHER" id="PTHR12429:SF8">
    <property type="entry name" value="NEURALIZED-LIKE PROTEIN 2"/>
    <property type="match status" value="1"/>
</dbReference>
<organism evidence="3 4">
    <name type="scientific">Mizuhopecten yessoensis</name>
    <name type="common">Japanese scallop</name>
    <name type="synonym">Patinopecten yessoensis</name>
    <dbReference type="NCBI Taxonomy" id="6573"/>
    <lineage>
        <taxon>Eukaryota</taxon>
        <taxon>Metazoa</taxon>
        <taxon>Spiralia</taxon>
        <taxon>Lophotrochozoa</taxon>
        <taxon>Mollusca</taxon>
        <taxon>Bivalvia</taxon>
        <taxon>Autobranchia</taxon>
        <taxon>Pteriomorphia</taxon>
        <taxon>Pectinida</taxon>
        <taxon>Pectinoidea</taxon>
        <taxon>Pectinidae</taxon>
        <taxon>Mizuhopecten</taxon>
    </lineage>
</organism>
<dbReference type="OrthoDB" id="10338941at2759"/>
<accession>A0A210QPG4</accession>
<reference evidence="3 4" key="1">
    <citation type="journal article" date="2017" name="Nat. Ecol. Evol.">
        <title>Scallop genome provides insights into evolution of bilaterian karyotype and development.</title>
        <authorList>
            <person name="Wang S."/>
            <person name="Zhang J."/>
            <person name="Jiao W."/>
            <person name="Li J."/>
            <person name="Xun X."/>
            <person name="Sun Y."/>
            <person name="Guo X."/>
            <person name="Huan P."/>
            <person name="Dong B."/>
            <person name="Zhang L."/>
            <person name="Hu X."/>
            <person name="Sun X."/>
            <person name="Wang J."/>
            <person name="Zhao C."/>
            <person name="Wang Y."/>
            <person name="Wang D."/>
            <person name="Huang X."/>
            <person name="Wang R."/>
            <person name="Lv J."/>
            <person name="Li Y."/>
            <person name="Zhang Z."/>
            <person name="Liu B."/>
            <person name="Lu W."/>
            <person name="Hui Y."/>
            <person name="Liang J."/>
            <person name="Zhou Z."/>
            <person name="Hou R."/>
            <person name="Li X."/>
            <person name="Liu Y."/>
            <person name="Li H."/>
            <person name="Ning X."/>
            <person name="Lin Y."/>
            <person name="Zhao L."/>
            <person name="Xing Q."/>
            <person name="Dou J."/>
            <person name="Li Y."/>
            <person name="Mao J."/>
            <person name="Guo H."/>
            <person name="Dou H."/>
            <person name="Li T."/>
            <person name="Mu C."/>
            <person name="Jiang W."/>
            <person name="Fu Q."/>
            <person name="Fu X."/>
            <person name="Miao Y."/>
            <person name="Liu J."/>
            <person name="Yu Q."/>
            <person name="Li R."/>
            <person name="Liao H."/>
            <person name="Li X."/>
            <person name="Kong Y."/>
            <person name="Jiang Z."/>
            <person name="Chourrout D."/>
            <person name="Li R."/>
            <person name="Bao Z."/>
        </authorList>
    </citation>
    <scope>NUCLEOTIDE SEQUENCE [LARGE SCALE GENOMIC DNA]</scope>
    <source>
        <strain evidence="3 4">PY_sf001</strain>
    </source>
</reference>
<comment type="caution">
    <text evidence="3">The sequence shown here is derived from an EMBL/GenBank/DDBJ whole genome shotgun (WGS) entry which is preliminary data.</text>
</comment>
<evidence type="ECO:0000313" key="4">
    <source>
        <dbReference type="Proteomes" id="UP000242188"/>
    </source>
</evidence>
<sequence>MTDYTGPDNSATLSNVCGENVCVKNEGQMVEWHHVYSGGSVFSATPMNPNQEYRIRLFGGSSHTDVGYTQKDPYTCQNVRTSYSQQCFKEVGNVRLHRKELLVTVSIEQDKFVCNVSKTNETIKSTVSPGPVWIYVNIKFGKAKICLETANAKRLHFHDICGENILFEDNNYIARLSKEIPSAICCIQKPLSVRDMIKFDLKPDTSGSGTEPPHYYSVALGVSSLSPQDLRSTAPELFSVSNNVTSLKSQQSKSHLGMMEIFEKSGKTKDACDGLLKVRRTDETHITYKHSSQTGNDVAKTVNSPVYLILELFRASVSVVQDSSSEGYADLTRGGDADVEDLKLKSAKSKEPSEDTWDSSSGDKGSSGRT</sequence>
<dbReference type="EMBL" id="NEDP02002548">
    <property type="protein sequence ID" value="OWF50622.1"/>
    <property type="molecule type" value="Genomic_DNA"/>
</dbReference>
<feature type="domain" description="NHR" evidence="2">
    <location>
        <begin position="157"/>
        <end position="313"/>
    </location>
</feature>
<feature type="compositionally biased region" description="Low complexity" evidence="1">
    <location>
        <begin position="358"/>
        <end position="370"/>
    </location>
</feature>
<evidence type="ECO:0000256" key="1">
    <source>
        <dbReference type="SAM" id="MobiDB-lite"/>
    </source>
</evidence>
<dbReference type="InterPro" id="IPR043136">
    <property type="entry name" value="B30.2/SPRY_sf"/>
</dbReference>
<feature type="region of interest" description="Disordered" evidence="1">
    <location>
        <begin position="324"/>
        <end position="370"/>
    </location>
</feature>
<feature type="compositionally biased region" description="Basic and acidic residues" evidence="1">
    <location>
        <begin position="333"/>
        <end position="353"/>
    </location>
</feature>
<gene>
    <name evidence="3" type="ORF">KP79_PYT22779</name>
</gene>
<dbReference type="AlphaFoldDB" id="A0A210QPG4"/>